<dbReference type="EMBL" id="LAZR01030254">
    <property type="protein sequence ID" value="KKL57172.1"/>
    <property type="molecule type" value="Genomic_DNA"/>
</dbReference>
<comment type="caution">
    <text evidence="1">The sequence shown here is derived from an EMBL/GenBank/DDBJ whole genome shotgun (WGS) entry which is preliminary data.</text>
</comment>
<reference evidence="1" key="1">
    <citation type="journal article" date="2015" name="Nature">
        <title>Complex archaea that bridge the gap between prokaryotes and eukaryotes.</title>
        <authorList>
            <person name="Spang A."/>
            <person name="Saw J.H."/>
            <person name="Jorgensen S.L."/>
            <person name="Zaremba-Niedzwiedzka K."/>
            <person name="Martijn J."/>
            <person name="Lind A.E."/>
            <person name="van Eijk R."/>
            <person name="Schleper C."/>
            <person name="Guy L."/>
            <person name="Ettema T.J."/>
        </authorList>
    </citation>
    <scope>NUCLEOTIDE SEQUENCE</scope>
</reference>
<organism evidence="1">
    <name type="scientific">marine sediment metagenome</name>
    <dbReference type="NCBI Taxonomy" id="412755"/>
    <lineage>
        <taxon>unclassified sequences</taxon>
        <taxon>metagenomes</taxon>
        <taxon>ecological metagenomes</taxon>
    </lineage>
</organism>
<accession>A0A0F9G1A7</accession>
<proteinExistence type="predicted"/>
<gene>
    <name evidence="1" type="ORF">LCGC14_2238070</name>
</gene>
<sequence length="29" mass="3273">MILNCFLWGVLITLVAVHTLDCLRTTGIR</sequence>
<name>A0A0F9G1A7_9ZZZZ</name>
<dbReference type="AlphaFoldDB" id="A0A0F9G1A7"/>
<protein>
    <submittedName>
        <fullName evidence="1">Uncharacterized protein</fullName>
    </submittedName>
</protein>
<evidence type="ECO:0000313" key="1">
    <source>
        <dbReference type="EMBL" id="KKL57172.1"/>
    </source>
</evidence>